<comment type="caution">
    <text evidence="1">The sequence shown here is derived from an EMBL/GenBank/DDBJ whole genome shotgun (WGS) entry which is preliminary data.</text>
</comment>
<reference evidence="1" key="2">
    <citation type="journal article" date="2022" name="New Phytol.">
        <title>Evolutionary transition to the ectomycorrhizal habit in the genomes of a hyperdiverse lineage of mushroom-forming fungi.</title>
        <authorList>
            <person name="Looney B."/>
            <person name="Miyauchi S."/>
            <person name="Morin E."/>
            <person name="Drula E."/>
            <person name="Courty P.E."/>
            <person name="Kohler A."/>
            <person name="Kuo A."/>
            <person name="LaButti K."/>
            <person name="Pangilinan J."/>
            <person name="Lipzen A."/>
            <person name="Riley R."/>
            <person name="Andreopoulos W."/>
            <person name="He G."/>
            <person name="Johnson J."/>
            <person name="Nolan M."/>
            <person name="Tritt A."/>
            <person name="Barry K.W."/>
            <person name="Grigoriev I.V."/>
            <person name="Nagy L.G."/>
            <person name="Hibbett D."/>
            <person name="Henrissat B."/>
            <person name="Matheny P.B."/>
            <person name="Labbe J."/>
            <person name="Martin F.M."/>
        </authorList>
    </citation>
    <scope>NUCLEOTIDE SEQUENCE</scope>
    <source>
        <strain evidence="1">EC-137</strain>
    </source>
</reference>
<gene>
    <name evidence="1" type="ORF">K488DRAFT_83827</name>
</gene>
<accession>A0ACB8QSG1</accession>
<protein>
    <submittedName>
        <fullName evidence="1">Uncharacterized protein</fullName>
    </submittedName>
</protein>
<keyword evidence="2" id="KW-1185">Reference proteome</keyword>
<name>A0ACB8QSG1_9AGAM</name>
<dbReference type="EMBL" id="MU273497">
    <property type="protein sequence ID" value="KAI0034645.1"/>
    <property type="molecule type" value="Genomic_DNA"/>
</dbReference>
<organism evidence="1 2">
    <name type="scientific">Vararia minispora EC-137</name>
    <dbReference type="NCBI Taxonomy" id="1314806"/>
    <lineage>
        <taxon>Eukaryota</taxon>
        <taxon>Fungi</taxon>
        <taxon>Dikarya</taxon>
        <taxon>Basidiomycota</taxon>
        <taxon>Agaricomycotina</taxon>
        <taxon>Agaricomycetes</taxon>
        <taxon>Russulales</taxon>
        <taxon>Lachnocladiaceae</taxon>
        <taxon>Vararia</taxon>
    </lineage>
</organism>
<reference evidence="1" key="1">
    <citation type="submission" date="2021-02" db="EMBL/GenBank/DDBJ databases">
        <authorList>
            <consortium name="DOE Joint Genome Institute"/>
            <person name="Ahrendt S."/>
            <person name="Looney B.P."/>
            <person name="Miyauchi S."/>
            <person name="Morin E."/>
            <person name="Drula E."/>
            <person name="Courty P.E."/>
            <person name="Chicoki N."/>
            <person name="Fauchery L."/>
            <person name="Kohler A."/>
            <person name="Kuo A."/>
            <person name="Labutti K."/>
            <person name="Pangilinan J."/>
            <person name="Lipzen A."/>
            <person name="Riley R."/>
            <person name="Andreopoulos W."/>
            <person name="He G."/>
            <person name="Johnson J."/>
            <person name="Barry K.W."/>
            <person name="Grigoriev I.V."/>
            <person name="Nagy L."/>
            <person name="Hibbett D."/>
            <person name="Henrissat B."/>
            <person name="Matheny P.B."/>
            <person name="Labbe J."/>
            <person name="Martin F."/>
        </authorList>
    </citation>
    <scope>NUCLEOTIDE SEQUENCE</scope>
    <source>
        <strain evidence="1">EC-137</strain>
    </source>
</reference>
<evidence type="ECO:0000313" key="1">
    <source>
        <dbReference type="EMBL" id="KAI0034645.1"/>
    </source>
</evidence>
<evidence type="ECO:0000313" key="2">
    <source>
        <dbReference type="Proteomes" id="UP000814128"/>
    </source>
</evidence>
<proteinExistence type="predicted"/>
<dbReference type="Proteomes" id="UP000814128">
    <property type="component" value="Unassembled WGS sequence"/>
</dbReference>
<sequence>MTQFLPVSQFFDLVVIGSGPAGLALVARVLEKWPAALYTEEEHRHLHWLRRSQPRLLKTKRRGAGSDRYICGVTQPREPGGATDCECHRAIRILVVDRTGAWLGLWDKLFRAFDIRHLRSPMFFHPAPFDIDALTAYANRTSQNLRCRTCDPLEDSHSSCHLPAPDLLEISNCVGREVSKHKQKKRRSAVTPGPAVNERERRDYFAPSLALFRGFVDEDIVARYGLDGAWLEPTHAFAPSMTDRTSRPVSLVKAEATALEWGELHVEGWDRLHGFCLTLSGTDGETYKIGAKAIVCANGAGGVPAIPAQLRAASPPTSPTVTDSGPGWCHSSALARPDIQFPPPTSLPSSAAPLVVLGGGLTSAQLCDLALRRGVARVVLSLRGHMKVKPFDVDLPWLGRHANLYKMQFWQEEDMHARLAMVRAARGGGSITPIYAKILRAHEKRGRLEIRACTDIESARWEAGGWALTLRGTEKSGDKGESVVCKTTLRASYIVSATGATPCFSSLPFLRPFLNEHPVEEIGGLPVLNESLQIGDFPLFCVGGYSALQVGPGAFNLEGFRAAADRVAVRLEELAKGTSPTESYSSLGRLGEEVRSVSVPEVPLGWHERQKYTLFNSFNNLAIDVEN</sequence>